<dbReference type="OrthoDB" id="5242705at2759"/>
<reference evidence="2" key="1">
    <citation type="journal article" date="2014" name="Nat. Commun.">
        <title>Genomic adaptations of the halophilic Dead Sea filamentous fungus Eurotium rubrum.</title>
        <authorList>
            <person name="Kis-Papo T."/>
            <person name="Weig A.R."/>
            <person name="Riley R."/>
            <person name="Persoh D."/>
            <person name="Salamov A."/>
            <person name="Sun H."/>
            <person name="Lipzen A."/>
            <person name="Wasser S.P."/>
            <person name="Rambold G."/>
            <person name="Grigoriev I.V."/>
            <person name="Nevo E."/>
        </authorList>
    </citation>
    <scope>NUCLEOTIDE SEQUENCE [LARGE SCALE GENOMIC DNA]</scope>
    <source>
        <strain evidence="2">CBS 135680</strain>
    </source>
</reference>
<dbReference type="PANTHER" id="PTHR35394">
    <property type="entry name" value="DUF3176 DOMAIN-CONTAINING PROTEIN"/>
    <property type="match status" value="1"/>
</dbReference>
<evidence type="ECO:0000313" key="2">
    <source>
        <dbReference type="Proteomes" id="UP000019804"/>
    </source>
</evidence>
<proteinExistence type="predicted"/>
<keyword evidence="2" id="KW-1185">Reference proteome</keyword>
<evidence type="ECO:0000313" key="1">
    <source>
        <dbReference type="EMBL" id="EYE91393.1"/>
    </source>
</evidence>
<dbReference type="HOGENOM" id="CLU_2084375_0_0_1"/>
<dbReference type="Pfam" id="PF11374">
    <property type="entry name" value="DUF3176"/>
    <property type="match status" value="1"/>
</dbReference>
<dbReference type="PANTHER" id="PTHR35394:SF5">
    <property type="entry name" value="DUF3176 DOMAIN-CONTAINING PROTEIN"/>
    <property type="match status" value="1"/>
</dbReference>
<sequence>MSLNTLLSWLSTVDKGCILFPVSATLSQLMWVWFAERKRPLSGLTVFDNASRGIYGSAKLLWALKMRHFEALGAIAIMLALGFEPFIQNLVHYSASLVEDGSQRSLLANSSDYDRVE</sequence>
<dbReference type="RefSeq" id="XP_040635083.1">
    <property type="nucleotide sequence ID" value="XM_040779364.1"/>
</dbReference>
<dbReference type="Proteomes" id="UP000019804">
    <property type="component" value="Unassembled WGS sequence"/>
</dbReference>
<dbReference type="InterPro" id="IPR021514">
    <property type="entry name" value="DUF3176"/>
</dbReference>
<organism evidence="1 2">
    <name type="scientific">Aspergillus ruber (strain CBS 135680)</name>
    <dbReference type="NCBI Taxonomy" id="1388766"/>
    <lineage>
        <taxon>Eukaryota</taxon>
        <taxon>Fungi</taxon>
        <taxon>Dikarya</taxon>
        <taxon>Ascomycota</taxon>
        <taxon>Pezizomycotina</taxon>
        <taxon>Eurotiomycetes</taxon>
        <taxon>Eurotiomycetidae</taxon>
        <taxon>Eurotiales</taxon>
        <taxon>Aspergillaceae</taxon>
        <taxon>Aspergillus</taxon>
        <taxon>Aspergillus subgen. Aspergillus</taxon>
    </lineage>
</organism>
<gene>
    <name evidence="1" type="ORF">EURHEDRAFT_381070</name>
</gene>
<dbReference type="EMBL" id="KK088445">
    <property type="protein sequence ID" value="EYE91393.1"/>
    <property type="molecule type" value="Genomic_DNA"/>
</dbReference>
<dbReference type="AlphaFoldDB" id="A0A017S2Y8"/>
<accession>A0A017S2Y8</accession>
<protein>
    <submittedName>
        <fullName evidence="1">Uncharacterized protein</fullName>
    </submittedName>
</protein>
<dbReference type="GeneID" id="63694488"/>
<name>A0A017S2Y8_ASPRC</name>
<dbReference type="STRING" id="1388766.A0A017S2Y8"/>